<dbReference type="PROSITE" id="PS51194">
    <property type="entry name" value="HELICASE_CTER"/>
    <property type="match status" value="1"/>
</dbReference>
<dbReference type="CDD" id="cd18793">
    <property type="entry name" value="SF2_C_SNF"/>
    <property type="match status" value="1"/>
</dbReference>
<dbReference type="Gene3D" id="3.40.50.300">
    <property type="entry name" value="P-loop containing nucleotide triphosphate hydrolases"/>
    <property type="match status" value="1"/>
</dbReference>
<comment type="caution">
    <text evidence="3">The sequence shown here is derived from an EMBL/GenBank/DDBJ whole genome shotgun (WGS) entry which is preliminary data.</text>
</comment>
<dbReference type="RefSeq" id="WP_224001268.1">
    <property type="nucleotide sequence ID" value="NZ_CAJZAF010000007.1"/>
</dbReference>
<dbReference type="InterPro" id="IPR027417">
    <property type="entry name" value="P-loop_NTPase"/>
</dbReference>
<feature type="domain" description="Helicase C-terminal" evidence="2">
    <location>
        <begin position="139"/>
        <end position="283"/>
    </location>
</feature>
<gene>
    <name evidence="3" type="ORF">LMG23994_01678</name>
</gene>
<organism evidence="3 4">
    <name type="scientific">Cupriavidus pinatubonensis</name>
    <dbReference type="NCBI Taxonomy" id="248026"/>
    <lineage>
        <taxon>Bacteria</taxon>
        <taxon>Pseudomonadati</taxon>
        <taxon>Pseudomonadota</taxon>
        <taxon>Betaproteobacteria</taxon>
        <taxon>Burkholderiales</taxon>
        <taxon>Burkholderiaceae</taxon>
        <taxon>Cupriavidus</taxon>
    </lineage>
</organism>
<protein>
    <recommendedName>
        <fullName evidence="2">Helicase C-terminal domain-containing protein</fullName>
    </recommendedName>
</protein>
<dbReference type="Proteomes" id="UP000701702">
    <property type="component" value="Unassembled WGS sequence"/>
</dbReference>
<keyword evidence="1" id="KW-0378">Hydrolase</keyword>
<evidence type="ECO:0000256" key="1">
    <source>
        <dbReference type="ARBA" id="ARBA00022801"/>
    </source>
</evidence>
<name>A0ABM8WR23_9BURK</name>
<dbReference type="PANTHER" id="PTHR45766:SF6">
    <property type="entry name" value="SWI_SNF-RELATED MATRIX-ASSOCIATED ACTIN-DEPENDENT REGULATOR OF CHROMATIN SUBFAMILY A-LIKE PROTEIN 1"/>
    <property type="match status" value="1"/>
</dbReference>
<keyword evidence="4" id="KW-1185">Reference proteome</keyword>
<evidence type="ECO:0000313" key="3">
    <source>
        <dbReference type="EMBL" id="CAG9169817.1"/>
    </source>
</evidence>
<dbReference type="Pfam" id="PF00271">
    <property type="entry name" value="Helicase_C"/>
    <property type="match status" value="1"/>
</dbReference>
<dbReference type="PANTHER" id="PTHR45766">
    <property type="entry name" value="DNA ANNEALING HELICASE AND ENDONUCLEASE ZRANB3 FAMILY MEMBER"/>
    <property type="match status" value="1"/>
</dbReference>
<evidence type="ECO:0000313" key="4">
    <source>
        <dbReference type="Proteomes" id="UP000701702"/>
    </source>
</evidence>
<dbReference type="EMBL" id="CAJZAF010000007">
    <property type="protein sequence ID" value="CAG9169817.1"/>
    <property type="molecule type" value="Genomic_DNA"/>
</dbReference>
<accession>A0ABM8WR23</accession>
<evidence type="ECO:0000259" key="2">
    <source>
        <dbReference type="PROSITE" id="PS51194"/>
    </source>
</evidence>
<dbReference type="SUPFAM" id="SSF52540">
    <property type="entry name" value="P-loop containing nucleoside triphosphate hydrolases"/>
    <property type="match status" value="1"/>
</dbReference>
<dbReference type="InterPro" id="IPR001650">
    <property type="entry name" value="Helicase_C-like"/>
</dbReference>
<reference evidence="3 4" key="1">
    <citation type="submission" date="2021-08" db="EMBL/GenBank/DDBJ databases">
        <authorList>
            <person name="Peeters C."/>
        </authorList>
    </citation>
    <scope>NUCLEOTIDE SEQUENCE [LARGE SCALE GENOMIC DNA]</scope>
    <source>
        <strain evidence="3 4">LMG 23994</strain>
    </source>
</reference>
<dbReference type="InterPro" id="IPR049730">
    <property type="entry name" value="SNF2/RAD54-like_C"/>
</dbReference>
<proteinExistence type="predicted"/>
<sequence length="309" mass="34044">MTELLGLDAPLSVVDLDRVLAAVRTVRINRTGLNEFEIHDAIVGALLRHGLPHRREHSFGPRCRADIWVDGIVIEVKKQRPPRQALLDQVSRYAAQPTCRAVITVLERSIALPATLNEKPIAVETRRATGIAKAHAAATFVRGLLEADEPTLVFAHHHAVVDILVSQLADHNPVCITGRQSEGEKWDAKESFRTGKTNVCIISLRAATGIDGLQERARVVVAAELDWSPAVHSQAEDRAHRQGQRDSVLCYYLVSDHGTDPEMQEALGLKVSQFLGLMGDSPESKDDQALSVQASTRHMQKVLEKLRAK</sequence>